<evidence type="ECO:0000256" key="1">
    <source>
        <dbReference type="ARBA" id="ARBA00004651"/>
    </source>
</evidence>
<organism evidence="11 12">
    <name type="scientific">Desulfoferula mesophila</name>
    <dbReference type="NCBI Taxonomy" id="3058419"/>
    <lineage>
        <taxon>Bacteria</taxon>
        <taxon>Pseudomonadati</taxon>
        <taxon>Thermodesulfobacteriota</taxon>
        <taxon>Desulfarculia</taxon>
        <taxon>Desulfarculales</taxon>
        <taxon>Desulfarculaceae</taxon>
        <taxon>Desulfoferula</taxon>
    </lineage>
</organism>
<sequence length="463" mass="49336">MGGRAWVLAAVLALGLCAPAQAADFNQAAKQTAQDRSQAQAEMSRAKQDIAQERAAMQAKLKALQESLAREKKALAQAREDLAAVSRRRAELSRQLAETSGDLKELAGHVRAAARELLAMAERSPVTAEDPGRLEALRAYLNKSRFPGLTDIEKLVNLYFGEITAGGQIARRQGALVNQEGQDVQADLVRLGGFTTLYRVNGQVGLATLGPASGRLLAAGGELPWGLSGDINAYLDRQTDAAPLDISGGAALKQLSRRETLWEQILSGGPLVWPILAVGLAALLLILERLWFFRRVRANTDEMMTHVAELVGKGDFAGALDEADKQKGRPTSNVLTAGLALRDQPSEVIDNGLSEAMLRELPRLERFLTALKVLAAVAPLLGLLGTVTGMINTFQVITVFGTGDPRLMAGGISEALITTQLGLAVAIPILVASALLGRRAQRLAGDMEEKAVALSAALIQARR</sequence>
<feature type="signal peptide" evidence="9">
    <location>
        <begin position="1"/>
        <end position="22"/>
    </location>
</feature>
<name>A0AAU9EYU7_9BACT</name>
<evidence type="ECO:0000256" key="6">
    <source>
        <dbReference type="RuleBase" id="RU004057"/>
    </source>
</evidence>
<dbReference type="InterPro" id="IPR050790">
    <property type="entry name" value="ExbB/TolQ_transport"/>
</dbReference>
<comment type="similarity">
    <text evidence="6">Belongs to the exbB/tolQ family.</text>
</comment>
<dbReference type="PIRSF" id="PIRSF037714">
    <property type="entry name" value="TolR"/>
    <property type="match status" value="1"/>
</dbReference>
<gene>
    <name evidence="11" type="ORF">FAK_37560</name>
</gene>
<feature type="domain" description="MotA/TolQ/ExbB proton channel" evidence="10">
    <location>
        <begin position="330"/>
        <end position="448"/>
    </location>
</feature>
<feature type="transmembrane region" description="Helical" evidence="8">
    <location>
        <begin position="265"/>
        <end position="287"/>
    </location>
</feature>
<dbReference type="GO" id="GO:0005886">
    <property type="term" value="C:plasma membrane"/>
    <property type="evidence" value="ECO:0007669"/>
    <property type="project" value="UniProtKB-SubCell"/>
</dbReference>
<keyword evidence="2" id="KW-1003">Cell membrane</keyword>
<dbReference type="EMBL" id="AP028679">
    <property type="protein sequence ID" value="BEQ16690.1"/>
    <property type="molecule type" value="Genomic_DNA"/>
</dbReference>
<dbReference type="AlphaFoldDB" id="A0AAU9EYU7"/>
<dbReference type="InterPro" id="IPR016866">
    <property type="entry name" value="UCP028069"/>
</dbReference>
<keyword evidence="6" id="KW-0813">Transport</keyword>
<dbReference type="PANTHER" id="PTHR30625:SF11">
    <property type="entry name" value="MOTA_TOLQ_EXBB PROTON CHANNEL DOMAIN-CONTAINING PROTEIN"/>
    <property type="match status" value="1"/>
</dbReference>
<dbReference type="RefSeq" id="WP_338602879.1">
    <property type="nucleotide sequence ID" value="NZ_AP028679.1"/>
</dbReference>
<dbReference type="InterPro" id="IPR002898">
    <property type="entry name" value="MotA_ExbB_proton_chnl"/>
</dbReference>
<dbReference type="KEGG" id="dmp:FAK_37560"/>
<keyword evidence="4 8" id="KW-1133">Transmembrane helix</keyword>
<dbReference type="GO" id="GO:0017038">
    <property type="term" value="P:protein import"/>
    <property type="evidence" value="ECO:0007669"/>
    <property type="project" value="TreeGrafter"/>
</dbReference>
<dbReference type="PANTHER" id="PTHR30625">
    <property type="entry name" value="PROTEIN TOLQ"/>
    <property type="match status" value="1"/>
</dbReference>
<keyword evidence="7" id="KW-0175">Coiled coil</keyword>
<evidence type="ECO:0000256" key="8">
    <source>
        <dbReference type="SAM" id="Phobius"/>
    </source>
</evidence>
<evidence type="ECO:0000256" key="3">
    <source>
        <dbReference type="ARBA" id="ARBA00022692"/>
    </source>
</evidence>
<dbReference type="Pfam" id="PF11932">
    <property type="entry name" value="DUF3450"/>
    <property type="match status" value="1"/>
</dbReference>
<evidence type="ECO:0000256" key="7">
    <source>
        <dbReference type="SAM" id="Coils"/>
    </source>
</evidence>
<keyword evidence="3 8" id="KW-0812">Transmembrane</keyword>
<feature type="coiled-coil region" evidence="7">
    <location>
        <begin position="29"/>
        <end position="95"/>
    </location>
</feature>
<comment type="subcellular location">
    <subcellularLocation>
        <location evidence="1">Cell membrane</location>
        <topology evidence="1">Multi-pass membrane protein</topology>
    </subcellularLocation>
    <subcellularLocation>
        <location evidence="6">Membrane</location>
        <topology evidence="6">Multi-pass membrane protein</topology>
    </subcellularLocation>
</comment>
<evidence type="ECO:0000259" key="10">
    <source>
        <dbReference type="Pfam" id="PF01618"/>
    </source>
</evidence>
<keyword evidence="5 8" id="KW-0472">Membrane</keyword>
<evidence type="ECO:0000256" key="2">
    <source>
        <dbReference type="ARBA" id="ARBA00022475"/>
    </source>
</evidence>
<dbReference type="InterPro" id="IPR017270">
    <property type="entry name" value="MotA/TolQ/ExbB-rel"/>
</dbReference>
<feature type="transmembrane region" description="Helical" evidence="8">
    <location>
        <begin position="373"/>
        <end position="397"/>
    </location>
</feature>
<feature type="transmembrane region" description="Helical" evidence="8">
    <location>
        <begin position="417"/>
        <end position="437"/>
    </location>
</feature>
<proteinExistence type="inferred from homology"/>
<protein>
    <submittedName>
        <fullName evidence="11">Biopolymer transporter TonB</fullName>
    </submittedName>
</protein>
<dbReference type="Proteomes" id="UP001366166">
    <property type="component" value="Chromosome"/>
</dbReference>
<keyword evidence="6" id="KW-0653">Protein transport</keyword>
<evidence type="ECO:0000256" key="5">
    <source>
        <dbReference type="ARBA" id="ARBA00023136"/>
    </source>
</evidence>
<evidence type="ECO:0000256" key="4">
    <source>
        <dbReference type="ARBA" id="ARBA00022989"/>
    </source>
</evidence>
<evidence type="ECO:0000256" key="9">
    <source>
        <dbReference type="SAM" id="SignalP"/>
    </source>
</evidence>
<evidence type="ECO:0000313" key="11">
    <source>
        <dbReference type="EMBL" id="BEQ16690.1"/>
    </source>
</evidence>
<evidence type="ECO:0000313" key="12">
    <source>
        <dbReference type="Proteomes" id="UP001366166"/>
    </source>
</evidence>
<feature type="chain" id="PRO_5043482331" evidence="9">
    <location>
        <begin position="23"/>
        <end position="463"/>
    </location>
</feature>
<reference evidence="12" key="1">
    <citation type="journal article" date="2023" name="Arch. Microbiol.">
        <title>Desulfoferula mesophilus gen. nov. sp. nov., a mesophilic sulfate-reducing bacterium isolated from a brackish lake sediment.</title>
        <authorList>
            <person name="Watanabe T."/>
            <person name="Yabe T."/>
            <person name="Tsuji J.M."/>
            <person name="Fukui M."/>
        </authorList>
    </citation>
    <scope>NUCLEOTIDE SEQUENCE [LARGE SCALE GENOMIC DNA]</scope>
    <source>
        <strain evidence="12">12FAK</strain>
    </source>
</reference>
<dbReference type="Pfam" id="PF01618">
    <property type="entry name" value="MotA_ExbB"/>
    <property type="match status" value="1"/>
</dbReference>
<keyword evidence="9" id="KW-0732">Signal</keyword>
<accession>A0AAU9EYU7</accession>
<keyword evidence="12" id="KW-1185">Reference proteome</keyword>